<dbReference type="SUPFAM" id="SSF48403">
    <property type="entry name" value="Ankyrin repeat"/>
    <property type="match status" value="1"/>
</dbReference>
<dbReference type="InterPro" id="IPR002110">
    <property type="entry name" value="Ankyrin_rpt"/>
</dbReference>
<dbReference type="InterPro" id="IPR039323">
    <property type="entry name" value="ANKRD_45/46/60"/>
</dbReference>
<dbReference type="KEGG" id="mten:GWK48_11315"/>
<organism evidence="2 3">
    <name type="scientific">Metallosphaera tengchongensis</name>
    <dbReference type="NCBI Taxonomy" id="1532350"/>
    <lineage>
        <taxon>Archaea</taxon>
        <taxon>Thermoproteota</taxon>
        <taxon>Thermoprotei</taxon>
        <taxon>Sulfolobales</taxon>
        <taxon>Sulfolobaceae</taxon>
        <taxon>Metallosphaera</taxon>
    </lineage>
</organism>
<reference evidence="2 3" key="1">
    <citation type="submission" date="2020-02" db="EMBL/GenBank/DDBJ databases">
        <title>Comparative genome analysis reveals the metabolism and evolution of the thermophilic archaeal genus Metallosphaera.</title>
        <authorList>
            <person name="Jiang C."/>
        </authorList>
    </citation>
    <scope>NUCLEOTIDE SEQUENCE [LARGE SCALE GENOMIC DNA]</scope>
    <source>
        <strain evidence="2 3">Ric-A</strain>
    </source>
</reference>
<dbReference type="PANTHER" id="PTHR22677:SF4">
    <property type="entry name" value="USHER SYNDROME TYPE-1G PROTEIN-LIKE PROTEIN"/>
    <property type="match status" value="1"/>
</dbReference>
<dbReference type="Gene3D" id="1.25.40.20">
    <property type="entry name" value="Ankyrin repeat-containing domain"/>
    <property type="match status" value="1"/>
</dbReference>
<dbReference type="RefSeq" id="WP_174632336.1">
    <property type="nucleotide sequence ID" value="NZ_CP049074.1"/>
</dbReference>
<dbReference type="AlphaFoldDB" id="A0A6N0NYK9"/>
<sequence>MVSSLCERLKKAVILGKVEVLKAQDKENLIRCEAMENLLSLACFVGEKEIVSYLLDVGVDPNRPDATGYYPIHRSFCADRFEILKLLVERGANPNVKDPQGFTVLHLASYRGLTEIVDFLISMGAVELKDSFGLRPSDYIKRGRGGGKCDR</sequence>
<evidence type="ECO:0000313" key="3">
    <source>
        <dbReference type="Proteomes" id="UP000509301"/>
    </source>
</evidence>
<dbReference type="PANTHER" id="PTHR22677">
    <property type="entry name" value="ANKYRIN REPEAT DOMAIN-CONTAINING PROTEIN 60"/>
    <property type="match status" value="1"/>
</dbReference>
<evidence type="ECO:0000313" key="2">
    <source>
        <dbReference type="EMBL" id="QKR00893.1"/>
    </source>
</evidence>
<proteinExistence type="predicted"/>
<feature type="repeat" description="ANK" evidence="1">
    <location>
        <begin position="100"/>
        <end position="125"/>
    </location>
</feature>
<dbReference type="Pfam" id="PF12796">
    <property type="entry name" value="Ank_2"/>
    <property type="match status" value="1"/>
</dbReference>
<dbReference type="PROSITE" id="PS50088">
    <property type="entry name" value="ANK_REPEAT"/>
    <property type="match status" value="2"/>
</dbReference>
<evidence type="ECO:0000256" key="1">
    <source>
        <dbReference type="PROSITE-ProRule" id="PRU00023"/>
    </source>
</evidence>
<accession>A0A6N0NYK9</accession>
<keyword evidence="3" id="KW-1185">Reference proteome</keyword>
<protein>
    <submittedName>
        <fullName evidence="2">Ankyrin repeat domain-containing protein</fullName>
    </submittedName>
</protein>
<feature type="repeat" description="ANK" evidence="1">
    <location>
        <begin position="67"/>
        <end position="99"/>
    </location>
</feature>
<dbReference type="PROSITE" id="PS50297">
    <property type="entry name" value="ANK_REP_REGION"/>
    <property type="match status" value="2"/>
</dbReference>
<keyword evidence="1" id="KW-0040">ANK repeat</keyword>
<dbReference type="EMBL" id="CP049074">
    <property type="protein sequence ID" value="QKR00893.1"/>
    <property type="molecule type" value="Genomic_DNA"/>
</dbReference>
<dbReference type="OrthoDB" id="34362at2157"/>
<dbReference type="InterPro" id="IPR036770">
    <property type="entry name" value="Ankyrin_rpt-contain_sf"/>
</dbReference>
<dbReference type="GeneID" id="55642540"/>
<dbReference type="SMART" id="SM00248">
    <property type="entry name" value="ANK"/>
    <property type="match status" value="3"/>
</dbReference>
<dbReference type="Proteomes" id="UP000509301">
    <property type="component" value="Chromosome"/>
</dbReference>
<name>A0A6N0NYK9_9CREN</name>
<gene>
    <name evidence="2" type="ORF">GWK48_11315</name>
</gene>